<reference evidence="2 3" key="1">
    <citation type="submission" date="2020-02" db="EMBL/GenBank/DDBJ databases">
        <title>Genome sequence of the type strain CGMCC 1.15528 of Mesorhizobium zhangyense.</title>
        <authorList>
            <person name="Gao J."/>
            <person name="Sun J."/>
        </authorList>
    </citation>
    <scope>NUCLEOTIDE SEQUENCE [LARGE SCALE GENOMIC DNA]</scope>
    <source>
        <strain evidence="2 3">CGMCC 1.15528</strain>
    </source>
</reference>
<keyword evidence="2" id="KW-0808">Transferase</keyword>
<dbReference type="CDD" id="cd00761">
    <property type="entry name" value="Glyco_tranf_GTA_type"/>
    <property type="match status" value="1"/>
</dbReference>
<dbReference type="GO" id="GO:0016740">
    <property type="term" value="F:transferase activity"/>
    <property type="evidence" value="ECO:0007669"/>
    <property type="project" value="UniProtKB-KW"/>
</dbReference>
<dbReference type="Gene3D" id="3.90.550.10">
    <property type="entry name" value="Spore Coat Polysaccharide Biosynthesis Protein SpsA, Chain A"/>
    <property type="match status" value="1"/>
</dbReference>
<sequence>MTTVQIIVPCYNYGRYLRACVNSALSQENVDVKVLIIDDCSSDDTLDMCRQLSSEDHRVDYIHHAVNKGHIATYNEGLALADSDYLVLLSADDLLTPGCLSRATALMNYHPSVGLTYGYPIPVYDATLPLARTEDTGWTIWSGGDWIERMCRAGKNFICCPEVVIRTSIQHRLGGYKASLPHSADMEMWLRAAAISDIGRINGADQAYYRVHNANMHRTVHAGFLYDLRARRDAILSAFENEAGALPDAAAMQDTARRTLALTALRYACQIIDSGRAENEPVDLYREFALDLYPAAANTRQWQGLERRRNGVDGAISTVMARGHAQLREIADKYAWRRWWQTGLY</sequence>
<dbReference type="PANTHER" id="PTHR43685">
    <property type="entry name" value="GLYCOSYLTRANSFERASE"/>
    <property type="match status" value="1"/>
</dbReference>
<evidence type="ECO:0000259" key="1">
    <source>
        <dbReference type="Pfam" id="PF00535"/>
    </source>
</evidence>
<dbReference type="SUPFAM" id="SSF53448">
    <property type="entry name" value="Nucleotide-diphospho-sugar transferases"/>
    <property type="match status" value="1"/>
</dbReference>
<feature type="domain" description="Glycosyltransferase 2-like" evidence="1">
    <location>
        <begin position="6"/>
        <end position="116"/>
    </location>
</feature>
<evidence type="ECO:0000313" key="3">
    <source>
        <dbReference type="Proteomes" id="UP000481252"/>
    </source>
</evidence>
<organism evidence="2 3">
    <name type="scientific">Mesorhizobium zhangyense</name>
    <dbReference type="NCBI Taxonomy" id="1776730"/>
    <lineage>
        <taxon>Bacteria</taxon>
        <taxon>Pseudomonadati</taxon>
        <taxon>Pseudomonadota</taxon>
        <taxon>Alphaproteobacteria</taxon>
        <taxon>Hyphomicrobiales</taxon>
        <taxon>Phyllobacteriaceae</taxon>
        <taxon>Mesorhizobium</taxon>
    </lineage>
</organism>
<proteinExistence type="predicted"/>
<dbReference type="InterPro" id="IPR001173">
    <property type="entry name" value="Glyco_trans_2-like"/>
</dbReference>
<dbReference type="Proteomes" id="UP000481252">
    <property type="component" value="Unassembled WGS sequence"/>
</dbReference>
<accession>A0A7C9RA83</accession>
<evidence type="ECO:0000313" key="2">
    <source>
        <dbReference type="EMBL" id="NGN43835.1"/>
    </source>
</evidence>
<dbReference type="PANTHER" id="PTHR43685:SF2">
    <property type="entry name" value="GLYCOSYLTRANSFERASE 2-LIKE DOMAIN-CONTAINING PROTEIN"/>
    <property type="match status" value="1"/>
</dbReference>
<gene>
    <name evidence="2" type="ORF">G6N74_22475</name>
</gene>
<keyword evidence="3" id="KW-1185">Reference proteome</keyword>
<dbReference type="AlphaFoldDB" id="A0A7C9RA83"/>
<dbReference type="EMBL" id="JAAKZG010000011">
    <property type="protein sequence ID" value="NGN43835.1"/>
    <property type="molecule type" value="Genomic_DNA"/>
</dbReference>
<dbReference type="Pfam" id="PF00535">
    <property type="entry name" value="Glycos_transf_2"/>
    <property type="match status" value="1"/>
</dbReference>
<comment type="caution">
    <text evidence="2">The sequence shown here is derived from an EMBL/GenBank/DDBJ whole genome shotgun (WGS) entry which is preliminary data.</text>
</comment>
<dbReference type="InterPro" id="IPR029044">
    <property type="entry name" value="Nucleotide-diphossugar_trans"/>
</dbReference>
<dbReference type="InterPro" id="IPR050834">
    <property type="entry name" value="Glycosyltransf_2"/>
</dbReference>
<dbReference type="RefSeq" id="WP_165120237.1">
    <property type="nucleotide sequence ID" value="NZ_JAAKZG010000011.1"/>
</dbReference>
<protein>
    <submittedName>
        <fullName evidence="2">Glycosyltransferase family 2 protein</fullName>
    </submittedName>
</protein>
<name>A0A7C9RA83_9HYPH</name>